<name>A0A7M1S5R9_9BACT</name>
<keyword evidence="2" id="KW-1185">Reference proteome</keyword>
<gene>
    <name evidence="1" type="ORF">IMZ28_04185</name>
</gene>
<accession>A0A7M1S5R9</accession>
<dbReference type="Proteomes" id="UP000595074">
    <property type="component" value="Chromosome"/>
</dbReference>
<evidence type="ECO:0000313" key="2">
    <source>
        <dbReference type="Proteomes" id="UP000595074"/>
    </source>
</evidence>
<evidence type="ECO:0000313" key="1">
    <source>
        <dbReference type="EMBL" id="QOR62676.1"/>
    </source>
</evidence>
<protein>
    <submittedName>
        <fullName evidence="1">DsrE family protein</fullName>
    </submittedName>
</protein>
<dbReference type="Gene3D" id="3.40.1260.10">
    <property type="entry name" value="DsrEFH-like"/>
    <property type="match status" value="1"/>
</dbReference>
<dbReference type="AlphaFoldDB" id="A0A7M1S5R9"/>
<dbReference type="KEGG" id="sinu:IMZ28_04185"/>
<dbReference type="EMBL" id="CP063164">
    <property type="protein sequence ID" value="QOR62676.1"/>
    <property type="molecule type" value="Genomic_DNA"/>
</dbReference>
<dbReference type="InterPro" id="IPR027396">
    <property type="entry name" value="DsrEFH-like"/>
</dbReference>
<organism evidence="1 2">
    <name type="scientific">Sulfurovum indicum</name>
    <dbReference type="NCBI Taxonomy" id="2779528"/>
    <lineage>
        <taxon>Bacteria</taxon>
        <taxon>Pseudomonadati</taxon>
        <taxon>Campylobacterota</taxon>
        <taxon>Epsilonproteobacteria</taxon>
        <taxon>Campylobacterales</taxon>
        <taxon>Sulfurovaceae</taxon>
        <taxon>Sulfurovum</taxon>
    </lineage>
</organism>
<dbReference type="SUPFAM" id="SSF75169">
    <property type="entry name" value="DsrEFH-like"/>
    <property type="match status" value="1"/>
</dbReference>
<dbReference type="InterPro" id="IPR003787">
    <property type="entry name" value="Sulphur_relay_DsrE/F-like"/>
</dbReference>
<sequence length="111" mass="12368">MNKLLIVWSSGELEVARKMVLLYGSVILPRGYWDEAHIMIWGPSAKLLAENEALCETVKKVQKSGVTFSCCIVCSDDYGVTEKLASLGIEMTHTGERLTDALQSDWKVITF</sequence>
<dbReference type="Pfam" id="PF02635">
    <property type="entry name" value="DsrE"/>
    <property type="match status" value="1"/>
</dbReference>
<dbReference type="RefSeq" id="WP_197549494.1">
    <property type="nucleotide sequence ID" value="NZ_CP063164.1"/>
</dbReference>
<reference evidence="1 2" key="1">
    <citation type="submission" date="2020-10" db="EMBL/GenBank/DDBJ databases">
        <title>The genome of sulfurovum sp.</title>
        <authorList>
            <person name="Xie S."/>
            <person name="Shao Z."/>
            <person name="Jiang L."/>
        </authorList>
    </citation>
    <scope>NUCLEOTIDE SEQUENCE [LARGE SCALE GENOMIC DNA]</scope>
    <source>
        <strain evidence="1 2">ST-419</strain>
    </source>
</reference>
<proteinExistence type="predicted"/>